<proteinExistence type="predicted"/>
<evidence type="ECO:0000313" key="2">
    <source>
        <dbReference type="Proteomes" id="UP000799779"/>
    </source>
</evidence>
<keyword evidence="2" id="KW-1185">Reference proteome</keyword>
<dbReference type="EMBL" id="ML977560">
    <property type="protein sequence ID" value="KAF2006460.1"/>
    <property type="molecule type" value="Genomic_DNA"/>
</dbReference>
<reference evidence="1" key="1">
    <citation type="journal article" date="2020" name="Stud. Mycol.">
        <title>101 Dothideomycetes genomes: a test case for predicting lifestyles and emergence of pathogens.</title>
        <authorList>
            <person name="Haridas S."/>
            <person name="Albert R."/>
            <person name="Binder M."/>
            <person name="Bloem J."/>
            <person name="Labutti K."/>
            <person name="Salamov A."/>
            <person name="Andreopoulos B."/>
            <person name="Baker S."/>
            <person name="Barry K."/>
            <person name="Bills G."/>
            <person name="Bluhm B."/>
            <person name="Cannon C."/>
            <person name="Castanera R."/>
            <person name="Culley D."/>
            <person name="Daum C."/>
            <person name="Ezra D."/>
            <person name="Gonzalez J."/>
            <person name="Henrissat B."/>
            <person name="Kuo A."/>
            <person name="Liang C."/>
            <person name="Lipzen A."/>
            <person name="Lutzoni F."/>
            <person name="Magnuson J."/>
            <person name="Mondo S."/>
            <person name="Nolan M."/>
            <person name="Ohm R."/>
            <person name="Pangilinan J."/>
            <person name="Park H.-J."/>
            <person name="Ramirez L."/>
            <person name="Alfaro M."/>
            <person name="Sun H."/>
            <person name="Tritt A."/>
            <person name="Yoshinaga Y."/>
            <person name="Zwiers L.-H."/>
            <person name="Turgeon B."/>
            <person name="Goodwin S."/>
            <person name="Spatafora J."/>
            <person name="Crous P."/>
            <person name="Grigoriev I."/>
        </authorList>
    </citation>
    <scope>NUCLEOTIDE SEQUENCE</scope>
    <source>
        <strain evidence="1">CBS 123094</strain>
    </source>
</reference>
<sequence length="67" mass="7341">MCTYVDNPYSFKECKQHHTFANRSYDYCKNGSAAAGHCNDLKPAKGTNGQPILLGSTKREGKCPLCA</sequence>
<gene>
    <name evidence="1" type="ORF">P154DRAFT_518060</name>
</gene>
<dbReference type="AlphaFoldDB" id="A0A6A5WXJ1"/>
<evidence type="ECO:0000313" key="1">
    <source>
        <dbReference type="EMBL" id="KAF2006460.1"/>
    </source>
</evidence>
<dbReference type="Proteomes" id="UP000799779">
    <property type="component" value="Unassembled WGS sequence"/>
</dbReference>
<name>A0A6A5WXJ1_9PLEO</name>
<accession>A0A6A5WXJ1</accession>
<organism evidence="1 2">
    <name type="scientific">Amniculicola lignicola CBS 123094</name>
    <dbReference type="NCBI Taxonomy" id="1392246"/>
    <lineage>
        <taxon>Eukaryota</taxon>
        <taxon>Fungi</taxon>
        <taxon>Dikarya</taxon>
        <taxon>Ascomycota</taxon>
        <taxon>Pezizomycotina</taxon>
        <taxon>Dothideomycetes</taxon>
        <taxon>Pleosporomycetidae</taxon>
        <taxon>Pleosporales</taxon>
        <taxon>Amniculicolaceae</taxon>
        <taxon>Amniculicola</taxon>
    </lineage>
</organism>
<protein>
    <submittedName>
        <fullName evidence="1">Uncharacterized protein</fullName>
    </submittedName>
</protein>